<dbReference type="EMBL" id="JAPDRK010000017">
    <property type="protein sequence ID" value="KAJ9605033.1"/>
    <property type="molecule type" value="Genomic_DNA"/>
</dbReference>
<protein>
    <submittedName>
        <fullName evidence="2">Uncharacterized protein</fullName>
    </submittedName>
</protein>
<evidence type="ECO:0000313" key="2">
    <source>
        <dbReference type="EMBL" id="KAJ9605033.1"/>
    </source>
</evidence>
<accession>A0AA39CE74</accession>
<evidence type="ECO:0000313" key="3">
    <source>
        <dbReference type="Proteomes" id="UP001172673"/>
    </source>
</evidence>
<comment type="caution">
    <text evidence="2">The sequence shown here is derived from an EMBL/GenBank/DDBJ whole genome shotgun (WGS) entry which is preliminary data.</text>
</comment>
<keyword evidence="3" id="KW-1185">Reference proteome</keyword>
<proteinExistence type="predicted"/>
<sequence length="202" mass="22414">MAPVALNNVSMAAKAKMIRPKRSLPKLFHKPQVRGALTPLSANTLGNRVDKVYDVVKPTFTSYKTTVTLKGPQGSKRHLKKKVSAPTELWQFKPIDQAAIDKPLRDLIEKARAEKEAKKKLERELDSLFESDDEDSPQTADSLEADVAGSLQALDLHCSDSDVLEEAVDWSKGDGMLLPASLAYLVGVYFNEPPRPLMHNDY</sequence>
<feature type="coiled-coil region" evidence="1">
    <location>
        <begin position="104"/>
        <end position="131"/>
    </location>
</feature>
<dbReference type="AlphaFoldDB" id="A0AA39CE74"/>
<reference evidence="2" key="1">
    <citation type="submission" date="2022-10" db="EMBL/GenBank/DDBJ databases">
        <title>Culturing micro-colonial fungi from biological soil crusts in the Mojave desert and describing Neophaeococcomyces mojavensis, and introducing the new genera and species Taxawa tesnikishii.</title>
        <authorList>
            <person name="Kurbessoian T."/>
            <person name="Stajich J.E."/>
        </authorList>
    </citation>
    <scope>NUCLEOTIDE SEQUENCE</scope>
    <source>
        <strain evidence="2">TK_41</strain>
    </source>
</reference>
<name>A0AA39CE74_9EURO</name>
<dbReference type="Proteomes" id="UP001172673">
    <property type="component" value="Unassembled WGS sequence"/>
</dbReference>
<evidence type="ECO:0000256" key="1">
    <source>
        <dbReference type="SAM" id="Coils"/>
    </source>
</evidence>
<keyword evidence="1" id="KW-0175">Coiled coil</keyword>
<organism evidence="2 3">
    <name type="scientific">Cladophialophora chaetospira</name>
    <dbReference type="NCBI Taxonomy" id="386627"/>
    <lineage>
        <taxon>Eukaryota</taxon>
        <taxon>Fungi</taxon>
        <taxon>Dikarya</taxon>
        <taxon>Ascomycota</taxon>
        <taxon>Pezizomycotina</taxon>
        <taxon>Eurotiomycetes</taxon>
        <taxon>Chaetothyriomycetidae</taxon>
        <taxon>Chaetothyriales</taxon>
        <taxon>Herpotrichiellaceae</taxon>
        <taxon>Cladophialophora</taxon>
    </lineage>
</organism>
<gene>
    <name evidence="2" type="ORF">H2200_010422</name>
</gene>